<reference evidence="1 2" key="1">
    <citation type="submission" date="2015-08" db="EMBL/GenBank/DDBJ databases">
        <authorList>
            <person name="Babu N.S."/>
            <person name="Beckwith C.J."/>
            <person name="Beseler K.G."/>
            <person name="Brison A."/>
            <person name="Carone J.V."/>
            <person name="Caskin T.P."/>
            <person name="Diamond M."/>
            <person name="Durham M.E."/>
            <person name="Foxe J.M."/>
            <person name="Go M."/>
            <person name="Henderson B.A."/>
            <person name="Jones I.B."/>
            <person name="McGettigan J.A."/>
            <person name="Micheletti S.J."/>
            <person name="Nasrallah M.E."/>
            <person name="Ortiz D."/>
            <person name="Piller C.R."/>
            <person name="Privatt S.R."/>
            <person name="Schneider S.L."/>
            <person name="Sharp S."/>
            <person name="Smith T.C."/>
            <person name="Stanton J.D."/>
            <person name="Ullery H.E."/>
            <person name="Wilson R.J."/>
            <person name="Serrano M.G."/>
            <person name="Buck G."/>
            <person name="Lee V."/>
            <person name="Wang Y."/>
            <person name="Carvalho R."/>
            <person name="Voegtly L."/>
            <person name="Shi R."/>
            <person name="Duckworth R."/>
            <person name="Johnson A."/>
            <person name="Loviza R."/>
            <person name="Walstead R."/>
            <person name="Shah Z."/>
            <person name="Kiflezghi M."/>
            <person name="Wade K."/>
            <person name="Ball S.L."/>
            <person name="Bradley K.W."/>
            <person name="Asai D.J."/>
            <person name="Bowman C.A."/>
            <person name="Russell D.A."/>
            <person name="Pope W.H."/>
            <person name="Jacobs-Sera D."/>
            <person name="Hendrix R.W."/>
            <person name="Hatfull G.F."/>
        </authorList>
    </citation>
    <scope>NUCLEOTIDE SEQUENCE [LARGE SCALE GENOMIC DNA]</scope>
</reference>
<protein>
    <submittedName>
        <fullName evidence="1">Uncharacterized protein</fullName>
    </submittedName>
</protein>
<dbReference type="KEGG" id="vg:29125249"/>
<keyword evidence="2" id="KW-1185">Reference proteome</keyword>
<dbReference type="GeneID" id="29125249"/>
<dbReference type="Proteomes" id="UP000203261">
    <property type="component" value="Segment"/>
</dbReference>
<accession>A0A127AW68</accession>
<evidence type="ECO:0000313" key="2">
    <source>
        <dbReference type="Proteomes" id="UP000203261"/>
    </source>
</evidence>
<evidence type="ECO:0000313" key="1">
    <source>
        <dbReference type="EMBL" id="AMM44880.1"/>
    </source>
</evidence>
<dbReference type="RefSeq" id="YP_009302469.1">
    <property type="nucleotide sequence ID" value="NC_031245.1"/>
</dbReference>
<dbReference type="EMBL" id="KT624200">
    <property type="protein sequence ID" value="AMM44880.1"/>
    <property type="molecule type" value="Genomic_DNA"/>
</dbReference>
<name>A0A127AW68_9CAUD</name>
<sequence>MSSLESTIYDSGKVAQVSQHSPELGTVKRLITLPRILAQAVVSDFDIYMQREGYQFTKHEVSIFELVRTANSTQLMTIAEIFPAVVFAYLEWSGLSHPDLEFKVVEGNSFEVSSIDVQ</sequence>
<gene>
    <name evidence="1" type="ORF">SP15_081</name>
</gene>
<proteinExistence type="predicted"/>
<organism evidence="1 2">
    <name type="scientific">Bacillus phage SP-15</name>
    <dbReference type="NCBI Taxonomy" id="1792032"/>
    <lineage>
        <taxon>Viruses</taxon>
        <taxon>Duplodnaviria</taxon>
        <taxon>Heunggongvirae</taxon>
        <taxon>Uroviricota</taxon>
        <taxon>Caudoviricetes</taxon>
        <taxon>Thornevirus</taxon>
        <taxon>Thornevirus SP15</taxon>
    </lineage>
</organism>